<protein>
    <submittedName>
        <fullName evidence="1">Uncharacterized protein</fullName>
    </submittedName>
</protein>
<evidence type="ECO:0000313" key="1">
    <source>
        <dbReference type="EMBL" id="MBK0332582.1"/>
    </source>
</evidence>
<dbReference type="EMBL" id="JAEDAJ010000011">
    <property type="protein sequence ID" value="MBK0332582.1"/>
    <property type="molecule type" value="Genomic_DNA"/>
</dbReference>
<dbReference type="Proteomes" id="UP000612352">
    <property type="component" value="Unassembled WGS sequence"/>
</dbReference>
<keyword evidence="2" id="KW-1185">Reference proteome</keyword>
<organism evidence="1 2">
    <name type="scientific">Brachybacterium halotolerans</name>
    <dbReference type="NCBI Taxonomy" id="2795215"/>
    <lineage>
        <taxon>Bacteria</taxon>
        <taxon>Bacillati</taxon>
        <taxon>Actinomycetota</taxon>
        <taxon>Actinomycetes</taxon>
        <taxon>Micrococcales</taxon>
        <taxon>Dermabacteraceae</taxon>
        <taxon>Brachybacterium</taxon>
    </lineage>
</organism>
<gene>
    <name evidence="1" type="ORF">I8D64_14370</name>
</gene>
<name>A0ABS1BD57_9MICO</name>
<evidence type="ECO:0000313" key="2">
    <source>
        <dbReference type="Proteomes" id="UP000612352"/>
    </source>
</evidence>
<proteinExistence type="predicted"/>
<dbReference type="RefSeq" id="WP_200503487.1">
    <property type="nucleotide sequence ID" value="NZ_JAEDAJ010000011.1"/>
</dbReference>
<comment type="caution">
    <text evidence="1">The sequence shown here is derived from an EMBL/GenBank/DDBJ whole genome shotgun (WGS) entry which is preliminary data.</text>
</comment>
<accession>A0ABS1BD57</accession>
<reference evidence="1 2" key="1">
    <citation type="submission" date="2020-12" db="EMBL/GenBank/DDBJ databases">
        <title>Brachybacterium sp. MASK1Z-5, whole genome shotgun sequence.</title>
        <authorList>
            <person name="Tuo L."/>
        </authorList>
    </citation>
    <scope>NUCLEOTIDE SEQUENCE [LARGE SCALE GENOMIC DNA]</scope>
    <source>
        <strain evidence="1 2">MASK1Z-5</strain>
    </source>
</reference>
<sequence>MSAESGTAALELGAVEAARVELAAVGARMGVTSTVLVEAVVLSVSGTLRTLGVLRGSGMARVIARAAARPGTAALLARAEAHAVGVHGPSFLGAPALAAASHECPAQSARVEFLMLVVMIVMASHE</sequence>